<dbReference type="KEGG" id="tne:Tneu_1386"/>
<accession>B1Y983</accession>
<keyword evidence="2" id="KW-1185">Reference proteome</keyword>
<dbReference type="STRING" id="444157.Tneu_1386"/>
<protein>
    <submittedName>
        <fullName evidence="1">Uncharacterized protein</fullName>
    </submittedName>
</protein>
<dbReference type="OrthoDB" id="28918at2157"/>
<organism evidence="1 2">
    <name type="scientific">Pyrobaculum neutrophilum (strain DSM 2338 / JCM 9278 / NBRC 100436 / V24Sta)</name>
    <name type="common">Thermoproteus neutrophilus</name>
    <dbReference type="NCBI Taxonomy" id="444157"/>
    <lineage>
        <taxon>Archaea</taxon>
        <taxon>Thermoproteota</taxon>
        <taxon>Thermoprotei</taxon>
        <taxon>Thermoproteales</taxon>
        <taxon>Thermoproteaceae</taxon>
        <taxon>Pyrobaculum</taxon>
    </lineage>
</organism>
<dbReference type="Proteomes" id="UP000001694">
    <property type="component" value="Chromosome"/>
</dbReference>
<gene>
    <name evidence="1" type="ordered locus">Tneu_1386</name>
</gene>
<proteinExistence type="predicted"/>
<sequence>MERLPEDVVAKLKKLSQELEGLGARSIVNYILYEFEVGGPSPEILDEAEQLVKLEMAELNEVLKVIEEVRKLVA</sequence>
<dbReference type="AlphaFoldDB" id="B1Y983"/>
<dbReference type="GeneID" id="6166011"/>
<dbReference type="RefSeq" id="WP_012350731.1">
    <property type="nucleotide sequence ID" value="NC_010525.1"/>
</dbReference>
<evidence type="ECO:0000313" key="1">
    <source>
        <dbReference type="EMBL" id="ACB40312.1"/>
    </source>
</evidence>
<evidence type="ECO:0000313" key="2">
    <source>
        <dbReference type="Proteomes" id="UP000001694"/>
    </source>
</evidence>
<reference evidence="1" key="1">
    <citation type="submission" date="2008-03" db="EMBL/GenBank/DDBJ databases">
        <title>Complete sequence of Thermoproteus neutrophilus V24Sta.</title>
        <authorList>
            <consortium name="US DOE Joint Genome Institute"/>
            <person name="Copeland A."/>
            <person name="Lucas S."/>
            <person name="Lapidus A."/>
            <person name="Glavina del Rio T."/>
            <person name="Dalin E."/>
            <person name="Tice H."/>
            <person name="Bruce D."/>
            <person name="Goodwin L."/>
            <person name="Pitluck S."/>
            <person name="Sims D."/>
            <person name="Brettin T."/>
            <person name="Detter J.C."/>
            <person name="Han C."/>
            <person name="Kuske C.R."/>
            <person name="Schmutz J."/>
            <person name="Larimer F."/>
            <person name="Land M."/>
            <person name="Hauser L."/>
            <person name="Kyrpides N."/>
            <person name="Mikhailova N."/>
            <person name="Biddle J.F."/>
            <person name="Zhang Z."/>
            <person name="Fitz-Gibbon S.T."/>
            <person name="Lowe T.M."/>
            <person name="Saltikov C."/>
            <person name="House C.H."/>
            <person name="Richardson P."/>
        </authorList>
    </citation>
    <scope>NUCLEOTIDE SEQUENCE [LARGE SCALE GENOMIC DNA]</scope>
    <source>
        <strain evidence="1">V24Sta</strain>
    </source>
</reference>
<dbReference type="eggNOG" id="arCOG05571">
    <property type="taxonomic scope" value="Archaea"/>
</dbReference>
<dbReference type="HOGENOM" id="CLU_200167_0_0_2"/>
<name>B1Y983_PYRNV</name>
<dbReference type="EMBL" id="CP001014">
    <property type="protein sequence ID" value="ACB40312.1"/>
    <property type="molecule type" value="Genomic_DNA"/>
</dbReference>